<dbReference type="KEGG" id="aup:AsAng_0062130"/>
<dbReference type="NCBIfam" id="TIGR00755">
    <property type="entry name" value="ksgA"/>
    <property type="match status" value="1"/>
</dbReference>
<accession>A0A916DVS0</accession>
<feature type="binding site" evidence="7 8">
    <location>
        <position position="52"/>
    </location>
    <ligand>
        <name>S-adenosyl-L-methionine</name>
        <dbReference type="ChEBI" id="CHEBI:59789"/>
    </ligand>
</feature>
<comment type="subcellular location">
    <subcellularLocation>
        <location evidence="7">Cytoplasm</location>
    </subcellularLocation>
</comment>
<dbReference type="InterPro" id="IPR029063">
    <property type="entry name" value="SAM-dependent_MTases_sf"/>
</dbReference>
<dbReference type="RefSeq" id="WP_264790587.1">
    <property type="nucleotide sequence ID" value="NZ_AP026867.1"/>
</dbReference>
<evidence type="ECO:0000256" key="3">
    <source>
        <dbReference type="ARBA" id="ARBA00022603"/>
    </source>
</evidence>
<dbReference type="GO" id="GO:0052908">
    <property type="term" value="F:16S rRNA (adenine(1518)-N(6)/adenine(1519)-N(6))-dimethyltransferase activity"/>
    <property type="evidence" value="ECO:0007669"/>
    <property type="project" value="UniProtKB-EC"/>
</dbReference>
<keyword evidence="2 7" id="KW-0698">rRNA processing</keyword>
<feature type="binding site" evidence="7 8">
    <location>
        <position position="75"/>
    </location>
    <ligand>
        <name>S-adenosyl-L-methionine</name>
        <dbReference type="ChEBI" id="CHEBI:59789"/>
    </ligand>
</feature>
<sequence length="271" mass="31564">MNNLLLIVITKKYRMKAKKSYGQHFLNKESIAMDIAKSLTLRDQYKSVVEIGPGKGMLTKHLMEEYAAYDLKVIEADRDMVLYLAEHYTDLVPNIIAEDFLKVNLKEHFKEQYAIIGNFPYNISSQILFKLLDNKEQVPELVGMFQKEVAERVAAQPNTKAYGVLTVLVQAYYDVEYLFTVGPEHFNPPPKVQSAVIRLHRKKDFENLGCDESRLKAIVKTSFGMRRKMLRNSMKQFLPKNVIFEDEFFKQRPENLSVQDFIDLTNLTFKY</sequence>
<feature type="domain" description="Ribosomal RNA adenine methylase transferase N-terminal" evidence="9">
    <location>
        <begin position="31"/>
        <end position="203"/>
    </location>
</feature>
<protein>
    <recommendedName>
        <fullName evidence="7">Ribosomal RNA small subunit methyltransferase A</fullName>
        <ecNumber evidence="7">2.1.1.182</ecNumber>
    </recommendedName>
    <alternativeName>
        <fullName evidence="7">16S rRNA (adenine(1518)-N(6)/adenine(1519)-N(6))-dimethyltransferase</fullName>
    </alternativeName>
    <alternativeName>
        <fullName evidence="7">16S rRNA dimethyladenosine transferase</fullName>
    </alternativeName>
    <alternativeName>
        <fullName evidence="7">16S rRNA dimethylase</fullName>
    </alternativeName>
    <alternativeName>
        <fullName evidence="7">S-adenosylmethionine-6-N', N'-adenosyl(rRNA) dimethyltransferase</fullName>
    </alternativeName>
</protein>
<evidence type="ECO:0000256" key="5">
    <source>
        <dbReference type="ARBA" id="ARBA00022691"/>
    </source>
</evidence>
<dbReference type="AlphaFoldDB" id="A0A916DVS0"/>
<dbReference type="Gene3D" id="1.10.8.100">
    <property type="entry name" value="Ribosomal RNA adenine dimethylase-like, domain 2"/>
    <property type="match status" value="1"/>
</dbReference>
<feature type="binding site" evidence="7 8">
    <location>
        <position position="26"/>
    </location>
    <ligand>
        <name>S-adenosyl-L-methionine</name>
        <dbReference type="ChEBI" id="CHEBI:59789"/>
    </ligand>
</feature>
<name>A0A916DVS0_9BACT</name>
<dbReference type="PANTHER" id="PTHR11727">
    <property type="entry name" value="DIMETHYLADENOSINE TRANSFERASE"/>
    <property type="match status" value="1"/>
</dbReference>
<dbReference type="GO" id="GO:0005829">
    <property type="term" value="C:cytosol"/>
    <property type="evidence" value="ECO:0007669"/>
    <property type="project" value="TreeGrafter"/>
</dbReference>
<dbReference type="PROSITE" id="PS51689">
    <property type="entry name" value="SAM_RNA_A_N6_MT"/>
    <property type="match status" value="1"/>
</dbReference>
<organism evidence="10 11">
    <name type="scientific">Aureispira anguillae</name>
    <dbReference type="NCBI Taxonomy" id="2864201"/>
    <lineage>
        <taxon>Bacteria</taxon>
        <taxon>Pseudomonadati</taxon>
        <taxon>Bacteroidota</taxon>
        <taxon>Saprospiria</taxon>
        <taxon>Saprospirales</taxon>
        <taxon>Saprospiraceae</taxon>
        <taxon>Aureispira</taxon>
    </lineage>
</organism>
<dbReference type="EC" id="2.1.1.182" evidence="7"/>
<keyword evidence="11" id="KW-1185">Reference proteome</keyword>
<dbReference type="HAMAP" id="MF_00607">
    <property type="entry name" value="16SrRNA_methyltr_A"/>
    <property type="match status" value="1"/>
</dbReference>
<feature type="binding site" evidence="7 8">
    <location>
        <position position="118"/>
    </location>
    <ligand>
        <name>S-adenosyl-L-methionine</name>
        <dbReference type="ChEBI" id="CHEBI:59789"/>
    </ligand>
</feature>
<comment type="similarity">
    <text evidence="7">Belongs to the class I-like SAM-binding methyltransferase superfamily. rRNA adenine N(6)-methyltransferase family. RsmA subfamily.</text>
</comment>
<evidence type="ECO:0000256" key="2">
    <source>
        <dbReference type="ARBA" id="ARBA00022552"/>
    </source>
</evidence>
<evidence type="ECO:0000256" key="7">
    <source>
        <dbReference type="HAMAP-Rule" id="MF_00607"/>
    </source>
</evidence>
<keyword evidence="3 7" id="KW-0489">Methyltransferase</keyword>
<feature type="binding site" evidence="7 8">
    <location>
        <position position="99"/>
    </location>
    <ligand>
        <name>S-adenosyl-L-methionine</name>
        <dbReference type="ChEBI" id="CHEBI:59789"/>
    </ligand>
</feature>
<evidence type="ECO:0000256" key="8">
    <source>
        <dbReference type="PROSITE-ProRule" id="PRU01026"/>
    </source>
</evidence>
<dbReference type="Gene3D" id="3.40.50.150">
    <property type="entry name" value="Vaccinia Virus protein VP39"/>
    <property type="match status" value="1"/>
</dbReference>
<dbReference type="PANTHER" id="PTHR11727:SF7">
    <property type="entry name" value="DIMETHYLADENOSINE TRANSFERASE-RELATED"/>
    <property type="match status" value="1"/>
</dbReference>
<dbReference type="InterPro" id="IPR020596">
    <property type="entry name" value="rRNA_Ade_Mease_Trfase_CS"/>
</dbReference>
<evidence type="ECO:0000313" key="11">
    <source>
        <dbReference type="Proteomes" id="UP001060919"/>
    </source>
</evidence>
<dbReference type="InterPro" id="IPR001737">
    <property type="entry name" value="KsgA/Erm"/>
</dbReference>
<evidence type="ECO:0000256" key="4">
    <source>
        <dbReference type="ARBA" id="ARBA00022679"/>
    </source>
</evidence>
<dbReference type="InterPro" id="IPR023165">
    <property type="entry name" value="rRNA_Ade_diMease-like_C"/>
</dbReference>
<dbReference type="InterPro" id="IPR020598">
    <property type="entry name" value="rRNA_Ade_methylase_Trfase_N"/>
</dbReference>
<dbReference type="EMBL" id="AP026867">
    <property type="protein sequence ID" value="BDS15429.1"/>
    <property type="molecule type" value="Genomic_DNA"/>
</dbReference>
<evidence type="ECO:0000313" key="10">
    <source>
        <dbReference type="EMBL" id="BDS15429.1"/>
    </source>
</evidence>
<dbReference type="Pfam" id="PF00398">
    <property type="entry name" value="RrnaAD"/>
    <property type="match status" value="1"/>
</dbReference>
<comment type="function">
    <text evidence="7">Specifically dimethylates two adjacent adenosines (A1518 and A1519) in the loop of a conserved hairpin near the 3'-end of 16S rRNA in the 30S particle. May play a critical role in biogenesis of 30S subunits.</text>
</comment>
<dbReference type="PROSITE" id="PS01131">
    <property type="entry name" value="RRNA_A_DIMETH"/>
    <property type="match status" value="1"/>
</dbReference>
<keyword evidence="6 7" id="KW-0694">RNA-binding</keyword>
<evidence type="ECO:0000259" key="9">
    <source>
        <dbReference type="SMART" id="SM00650"/>
    </source>
</evidence>
<evidence type="ECO:0000256" key="6">
    <source>
        <dbReference type="ARBA" id="ARBA00022884"/>
    </source>
</evidence>
<dbReference type="Proteomes" id="UP001060919">
    <property type="component" value="Chromosome"/>
</dbReference>
<gene>
    <name evidence="7" type="primary">rsmA</name>
    <name evidence="7" type="synonym">ksgA</name>
    <name evidence="10" type="ORF">AsAng_0062130</name>
</gene>
<dbReference type="InterPro" id="IPR011530">
    <property type="entry name" value="rRNA_adenine_dimethylase"/>
</dbReference>
<dbReference type="SUPFAM" id="SSF53335">
    <property type="entry name" value="S-adenosyl-L-methionine-dependent methyltransferases"/>
    <property type="match status" value="1"/>
</dbReference>
<feature type="binding site" evidence="7 8">
    <location>
        <position position="24"/>
    </location>
    <ligand>
        <name>S-adenosyl-L-methionine</name>
        <dbReference type="ChEBI" id="CHEBI:59789"/>
    </ligand>
</feature>
<keyword evidence="1 7" id="KW-0963">Cytoplasm</keyword>
<evidence type="ECO:0000256" key="1">
    <source>
        <dbReference type="ARBA" id="ARBA00022490"/>
    </source>
</evidence>
<keyword evidence="5 7" id="KW-0949">S-adenosyl-L-methionine</keyword>
<reference evidence="10" key="1">
    <citation type="submission" date="2022-09" db="EMBL/GenBank/DDBJ databases">
        <title>Aureispira anguillicida sp. nov., isolated from Leptocephalus of Japanese eel Anguilla japonica.</title>
        <authorList>
            <person name="Yuasa K."/>
            <person name="Mekata T."/>
            <person name="Ikunari K."/>
        </authorList>
    </citation>
    <scope>NUCLEOTIDE SEQUENCE</scope>
    <source>
        <strain evidence="10">EL160426</strain>
    </source>
</reference>
<dbReference type="SMART" id="SM00650">
    <property type="entry name" value="rADc"/>
    <property type="match status" value="1"/>
</dbReference>
<keyword evidence="4 7" id="KW-0808">Transferase</keyword>
<comment type="catalytic activity">
    <reaction evidence="7">
        <text>adenosine(1518)/adenosine(1519) in 16S rRNA + 4 S-adenosyl-L-methionine = N(6)-dimethyladenosine(1518)/N(6)-dimethyladenosine(1519) in 16S rRNA + 4 S-adenosyl-L-homocysteine + 4 H(+)</text>
        <dbReference type="Rhea" id="RHEA:19609"/>
        <dbReference type="Rhea" id="RHEA-COMP:10232"/>
        <dbReference type="Rhea" id="RHEA-COMP:10233"/>
        <dbReference type="ChEBI" id="CHEBI:15378"/>
        <dbReference type="ChEBI" id="CHEBI:57856"/>
        <dbReference type="ChEBI" id="CHEBI:59789"/>
        <dbReference type="ChEBI" id="CHEBI:74411"/>
        <dbReference type="ChEBI" id="CHEBI:74493"/>
        <dbReference type="EC" id="2.1.1.182"/>
    </reaction>
</comment>
<dbReference type="GO" id="GO:0003723">
    <property type="term" value="F:RNA binding"/>
    <property type="evidence" value="ECO:0007669"/>
    <property type="project" value="UniProtKB-UniRule"/>
</dbReference>
<proteinExistence type="inferred from homology"/>